<sequence>MEIKENSEIKAFTLYSAKINGKIHILDRGDDCNTSNSNEIFGCYNSNIRKDLISRYETLVRNGKIDENKQAIDICITGDTGSNTTKICAFSKTTTNTNVLSKLLPLAIYKGSDAKNVLRKVSSMFSDQINGLNELPIFSKNVKINWFLVADMKFIYNIMGNKTAVSKRPCPYCDKFVGKQLWEDYQDSCGMEAELYLTDPIFTNIPVERIIPPILHIFMGLFTDLFKKMKNSLESSTSRIALVKLQKGLESINVCIKHYWQTFSGNHIRKILNSRLCIADKLTETQQNELNIYIENLKNLYKYPTVTKEFNVTPKYHILVDHLVEFVNVYATTSYFSEQGIESLHAWLNNHSSCFQSITYNPTEQCKRMFYLMRAANNCHDHGNW</sequence>
<keyword evidence="1" id="KW-1185">Reference proteome</keyword>
<dbReference type="PANTHER" id="PTHR31424:SF3">
    <property type="entry name" value="RING-TYPE DOMAIN-CONTAINING PROTEIN"/>
    <property type="match status" value="1"/>
</dbReference>
<evidence type="ECO:0000313" key="2">
    <source>
        <dbReference type="WBParaSite" id="SPAL_0000558700.1"/>
    </source>
</evidence>
<dbReference type="PANTHER" id="PTHR31424">
    <property type="entry name" value="PROTEIN CBG23806"/>
    <property type="match status" value="1"/>
</dbReference>
<reference evidence="2" key="1">
    <citation type="submission" date="2017-02" db="UniProtKB">
        <authorList>
            <consortium name="WormBaseParasite"/>
        </authorList>
    </citation>
    <scope>IDENTIFICATION</scope>
</reference>
<dbReference type="AlphaFoldDB" id="A0A0N5BI02"/>
<dbReference type="Pfam" id="PF06918">
    <property type="entry name" value="DUF1280"/>
    <property type="match status" value="1"/>
</dbReference>
<protein>
    <submittedName>
        <fullName evidence="2">DUF659 domain-containing protein</fullName>
    </submittedName>
</protein>
<dbReference type="Proteomes" id="UP000046392">
    <property type="component" value="Unplaced"/>
</dbReference>
<evidence type="ECO:0000313" key="1">
    <source>
        <dbReference type="Proteomes" id="UP000046392"/>
    </source>
</evidence>
<organism evidence="1 2">
    <name type="scientific">Strongyloides papillosus</name>
    <name type="common">Intestinal threadworm</name>
    <dbReference type="NCBI Taxonomy" id="174720"/>
    <lineage>
        <taxon>Eukaryota</taxon>
        <taxon>Metazoa</taxon>
        <taxon>Ecdysozoa</taxon>
        <taxon>Nematoda</taxon>
        <taxon>Chromadorea</taxon>
        <taxon>Rhabditida</taxon>
        <taxon>Tylenchina</taxon>
        <taxon>Panagrolaimomorpha</taxon>
        <taxon>Strongyloidoidea</taxon>
        <taxon>Strongyloididae</taxon>
        <taxon>Strongyloides</taxon>
    </lineage>
</organism>
<dbReference type="InterPro" id="IPR009689">
    <property type="entry name" value="DUF1280"/>
</dbReference>
<dbReference type="WBParaSite" id="SPAL_0000558700.1">
    <property type="protein sequence ID" value="SPAL_0000558700.1"/>
    <property type="gene ID" value="SPAL_0000558700"/>
</dbReference>
<name>A0A0N5BI02_STREA</name>
<proteinExistence type="predicted"/>
<accession>A0A0N5BI02</accession>